<sequence>MTASPALQLLIDLGTTRLAGRLLDAQGALLAEAGLDNPQFVHGTDVIRRLQAATEGAAAELQQQALQAVTQLTAELLRQAGQPLAAVRQGLLAANPAMITLLRGQPVTGLLRPPYRPPSLDGVWLHEAGLPPLYLLPAVSGFVGGDLLAYVYGQLPLVGPTLLIDVGTNGEMALWDGQAWWCSSVAAGPTFEGAHLACGMRAEAGAVYDVAVEEDRLRLRVIGDGLPRGLCGSGLTAAIGAAVAAGLVGADGGLRPAAAIDSNLARYLCQDAGQPALCLYRDARCQLLIRQEEIRQFQLAKGALHAGAECLLERAGLAPPALERVLLSGALGQALAPQTLKNVALLPEYMIKKVRFVGAGVLVGLGRLAVRPEGLAELDALRRAMRPYPLSGTPAFEQAFLAALDFASGPA</sequence>
<dbReference type="Proteomes" id="UP000243205">
    <property type="component" value="Unassembled WGS sequence"/>
</dbReference>
<organism evidence="3 4">
    <name type="scientific">Desulfuromonas thiophila</name>
    <dbReference type="NCBI Taxonomy" id="57664"/>
    <lineage>
        <taxon>Bacteria</taxon>
        <taxon>Pseudomonadati</taxon>
        <taxon>Thermodesulfobacteriota</taxon>
        <taxon>Desulfuromonadia</taxon>
        <taxon>Desulfuromonadales</taxon>
        <taxon>Desulfuromonadaceae</taxon>
        <taxon>Desulfuromonas</taxon>
    </lineage>
</organism>
<evidence type="ECO:0000313" key="4">
    <source>
        <dbReference type="Proteomes" id="UP000243205"/>
    </source>
</evidence>
<accession>A0A1G6YGJ3</accession>
<feature type="domain" description="RACo C-terminal" evidence="1">
    <location>
        <begin position="161"/>
        <end position="406"/>
    </location>
</feature>
<dbReference type="InterPro" id="IPR042259">
    <property type="entry name" value="Raco-like_middle_sf"/>
</dbReference>
<dbReference type="PANTHER" id="PTHR42895">
    <property type="entry name" value="IRON-SULFUR CLUSTER-BINDING PROTEIN-RELATED"/>
    <property type="match status" value="1"/>
</dbReference>
<dbReference type="Pfam" id="PF17651">
    <property type="entry name" value="Raco_middle"/>
    <property type="match status" value="1"/>
</dbReference>
<dbReference type="AlphaFoldDB" id="A0A1G6YGJ3"/>
<name>A0A1G6YGJ3_9BACT</name>
<dbReference type="Gene3D" id="3.30.420.480">
    <property type="entry name" value="Domain of unknown function (DUF4445)"/>
    <property type="match status" value="1"/>
</dbReference>
<dbReference type="RefSeq" id="WP_092075947.1">
    <property type="nucleotide sequence ID" value="NZ_FNAQ01000002.1"/>
</dbReference>
<reference evidence="4" key="1">
    <citation type="submission" date="2016-10" db="EMBL/GenBank/DDBJ databases">
        <authorList>
            <person name="Varghese N."/>
            <person name="Submissions S."/>
        </authorList>
    </citation>
    <scope>NUCLEOTIDE SEQUENCE [LARGE SCALE GENOMIC DNA]</scope>
    <source>
        <strain evidence="4">DSM 8987</strain>
    </source>
</reference>
<keyword evidence="4" id="KW-1185">Reference proteome</keyword>
<protein>
    <recommendedName>
        <fullName evidence="5">DUF4445 domain-containing protein</fullName>
    </recommendedName>
</protein>
<dbReference type="PANTHER" id="PTHR42895:SF1">
    <property type="entry name" value="IRON-SULFUR CLUSTER PROTEIN"/>
    <property type="match status" value="1"/>
</dbReference>
<dbReference type="InterPro" id="IPR027980">
    <property type="entry name" value="RACo_C"/>
</dbReference>
<dbReference type="InterPro" id="IPR052911">
    <property type="entry name" value="Corrinoid_activation_enz"/>
</dbReference>
<evidence type="ECO:0000313" key="3">
    <source>
        <dbReference type="EMBL" id="SDD89594.1"/>
    </source>
</evidence>
<dbReference type="OrthoDB" id="9810588at2"/>
<dbReference type="STRING" id="57664.SAMN05661003_10246"/>
<dbReference type="InterPro" id="IPR041414">
    <property type="entry name" value="Raco-like_middle"/>
</dbReference>
<gene>
    <name evidence="3" type="ORF">SAMN05661003_10246</name>
</gene>
<evidence type="ECO:0000259" key="2">
    <source>
        <dbReference type="Pfam" id="PF17651"/>
    </source>
</evidence>
<dbReference type="EMBL" id="FNAQ01000002">
    <property type="protein sequence ID" value="SDD89594.1"/>
    <property type="molecule type" value="Genomic_DNA"/>
</dbReference>
<feature type="domain" description="RACo-like middle region" evidence="2">
    <location>
        <begin position="10"/>
        <end position="152"/>
    </location>
</feature>
<evidence type="ECO:0000259" key="1">
    <source>
        <dbReference type="Pfam" id="PF14574"/>
    </source>
</evidence>
<dbReference type="Pfam" id="PF14574">
    <property type="entry name" value="RACo_C_ter"/>
    <property type="match status" value="1"/>
</dbReference>
<evidence type="ECO:0008006" key="5">
    <source>
        <dbReference type="Google" id="ProtNLM"/>
    </source>
</evidence>
<proteinExistence type="predicted"/>